<reference evidence="2 3" key="1">
    <citation type="journal article" date="2014" name="Agronomy (Basel)">
        <title>A Draft Genome Sequence for Ensete ventricosum, the Drought-Tolerant Tree Against Hunger.</title>
        <authorList>
            <person name="Harrison J."/>
            <person name="Moore K.A."/>
            <person name="Paszkiewicz K."/>
            <person name="Jones T."/>
            <person name="Grant M."/>
            <person name="Ambacheew D."/>
            <person name="Muzemil S."/>
            <person name="Studholme D.J."/>
        </authorList>
    </citation>
    <scope>NUCLEOTIDE SEQUENCE [LARGE SCALE GENOMIC DNA]</scope>
</reference>
<proteinExistence type="predicted"/>
<feature type="transmembrane region" description="Helical" evidence="1">
    <location>
        <begin position="12"/>
        <end position="28"/>
    </location>
</feature>
<evidence type="ECO:0000313" key="3">
    <source>
        <dbReference type="Proteomes" id="UP000287651"/>
    </source>
</evidence>
<evidence type="ECO:0000256" key="1">
    <source>
        <dbReference type="SAM" id="Phobius"/>
    </source>
</evidence>
<gene>
    <name evidence="2" type="ORF">B296_00027480</name>
</gene>
<dbReference type="AlphaFoldDB" id="A0A426YKR9"/>
<organism evidence="2 3">
    <name type="scientific">Ensete ventricosum</name>
    <name type="common">Abyssinian banana</name>
    <name type="synonym">Musa ensete</name>
    <dbReference type="NCBI Taxonomy" id="4639"/>
    <lineage>
        <taxon>Eukaryota</taxon>
        <taxon>Viridiplantae</taxon>
        <taxon>Streptophyta</taxon>
        <taxon>Embryophyta</taxon>
        <taxon>Tracheophyta</taxon>
        <taxon>Spermatophyta</taxon>
        <taxon>Magnoliopsida</taxon>
        <taxon>Liliopsida</taxon>
        <taxon>Zingiberales</taxon>
        <taxon>Musaceae</taxon>
        <taxon>Ensete</taxon>
    </lineage>
</organism>
<dbReference type="Proteomes" id="UP000287651">
    <property type="component" value="Unassembled WGS sequence"/>
</dbReference>
<keyword evidence="1" id="KW-0472">Membrane</keyword>
<accession>A0A426YKR9</accession>
<name>A0A426YKR9_ENSVE</name>
<comment type="caution">
    <text evidence="2">The sequence shown here is derived from an EMBL/GenBank/DDBJ whole genome shotgun (WGS) entry which is preliminary data.</text>
</comment>
<keyword evidence="1" id="KW-1133">Transmembrane helix</keyword>
<dbReference type="EMBL" id="AMZH03011700">
    <property type="protein sequence ID" value="RRT52369.1"/>
    <property type="molecule type" value="Genomic_DNA"/>
</dbReference>
<keyword evidence="1" id="KW-0812">Transmembrane</keyword>
<sequence>MLPAVDPSPVLRFVLSAILIFSGALLLVKRAASRYFVVDASFEAGSGFEGPRREMYVGREDGCAACGLPATKKCSRCKAVRHWFAIEIMQSVCLDEFGEQGYSTSPILLVVEKTSTTYCLLRSLVEHSCINPKSLTFGYLDKKLIDVGLMKFLGLYPSTLSWYLEFAFAYNTSSAPFTTNALPP</sequence>
<evidence type="ECO:0000313" key="2">
    <source>
        <dbReference type="EMBL" id="RRT52369.1"/>
    </source>
</evidence>
<protein>
    <submittedName>
        <fullName evidence="2">Uncharacterized protein</fullName>
    </submittedName>
</protein>